<evidence type="ECO:0000313" key="3">
    <source>
        <dbReference type="Proteomes" id="UP000669887"/>
    </source>
</evidence>
<dbReference type="Proteomes" id="UP000669887">
    <property type="component" value="Unassembled WGS sequence"/>
</dbReference>
<dbReference type="InterPro" id="IPR000760">
    <property type="entry name" value="Inositol_monophosphatase-like"/>
</dbReference>
<protein>
    <submittedName>
        <fullName evidence="2">3'(2'),5'-bisphosphate nucleotidase CysQ</fullName>
    </submittedName>
</protein>
<feature type="binding site" evidence="1">
    <location>
        <position position="98"/>
    </location>
    <ligand>
        <name>Mg(2+)</name>
        <dbReference type="ChEBI" id="CHEBI:18420"/>
        <label>1</label>
        <note>catalytic</note>
    </ligand>
</feature>
<dbReference type="GO" id="GO:0046872">
    <property type="term" value="F:metal ion binding"/>
    <property type="evidence" value="ECO:0007669"/>
    <property type="project" value="UniProtKB-KW"/>
</dbReference>
<evidence type="ECO:0000313" key="2">
    <source>
        <dbReference type="EMBL" id="MBO4139344.1"/>
    </source>
</evidence>
<proteinExistence type="predicted"/>
<dbReference type="Pfam" id="PF00459">
    <property type="entry name" value="Inositol_P"/>
    <property type="match status" value="1"/>
</dbReference>
<dbReference type="PANTHER" id="PTHR43028">
    <property type="entry name" value="3'(2'),5'-BISPHOSPHATE NUCLEOTIDASE 1"/>
    <property type="match status" value="1"/>
</dbReference>
<comment type="cofactor">
    <cofactor evidence="1">
        <name>Mg(2+)</name>
        <dbReference type="ChEBI" id="CHEBI:18420"/>
    </cofactor>
</comment>
<feature type="binding site" evidence="1">
    <location>
        <position position="222"/>
    </location>
    <ligand>
        <name>Mg(2+)</name>
        <dbReference type="ChEBI" id="CHEBI:18420"/>
        <label>1</label>
        <note>catalytic</note>
    </ligand>
</feature>
<dbReference type="AlphaFoldDB" id="A0AAW4JCQ8"/>
<dbReference type="Gene3D" id="3.30.540.10">
    <property type="entry name" value="Fructose-1,6-Bisphosphatase, subunit A, domain 1"/>
    <property type="match status" value="1"/>
</dbReference>
<feature type="binding site" evidence="1">
    <location>
        <position position="96"/>
    </location>
    <ligand>
        <name>Mg(2+)</name>
        <dbReference type="ChEBI" id="CHEBI:18420"/>
        <label>1</label>
        <note>catalytic</note>
    </ligand>
</feature>
<dbReference type="GO" id="GO:0008441">
    <property type="term" value="F:3'(2'),5'-bisphosphate nucleotidase activity"/>
    <property type="evidence" value="ECO:0007669"/>
    <property type="project" value="TreeGrafter"/>
</dbReference>
<dbReference type="SUPFAM" id="SSF56655">
    <property type="entry name" value="Carbohydrate phosphatase"/>
    <property type="match status" value="1"/>
</dbReference>
<accession>A0AAW4JCQ8</accession>
<keyword evidence="1" id="KW-0460">Magnesium</keyword>
<feature type="binding site" evidence="1">
    <location>
        <position position="99"/>
    </location>
    <ligand>
        <name>Mg(2+)</name>
        <dbReference type="ChEBI" id="CHEBI:18420"/>
        <label>1</label>
        <note>catalytic</note>
    </ligand>
</feature>
<gene>
    <name evidence="2" type="ORF">J5U46_04135</name>
</gene>
<dbReference type="GO" id="GO:0050427">
    <property type="term" value="P:3'-phosphoadenosine 5'-phosphosulfate metabolic process"/>
    <property type="evidence" value="ECO:0007669"/>
    <property type="project" value="TreeGrafter"/>
</dbReference>
<organism evidence="2 3">
    <name type="scientific">Micromonospora tulbaghiae</name>
    <dbReference type="NCBI Taxonomy" id="479978"/>
    <lineage>
        <taxon>Bacteria</taxon>
        <taxon>Bacillati</taxon>
        <taxon>Actinomycetota</taxon>
        <taxon>Actinomycetes</taxon>
        <taxon>Micromonosporales</taxon>
        <taxon>Micromonosporaceae</taxon>
        <taxon>Micromonospora</taxon>
    </lineage>
</organism>
<dbReference type="PANTHER" id="PTHR43028:SF5">
    <property type="entry name" value="3'(2'),5'-BISPHOSPHATE NUCLEOTIDASE 1"/>
    <property type="match status" value="1"/>
</dbReference>
<dbReference type="EMBL" id="JAGFVQ010000004">
    <property type="protein sequence ID" value="MBO4139344.1"/>
    <property type="molecule type" value="Genomic_DNA"/>
</dbReference>
<reference evidence="2" key="1">
    <citation type="submission" date="2021-03" db="EMBL/GenBank/DDBJ databases">
        <title>X isolated from Micromonospora tulbaghiae.</title>
        <authorList>
            <person name="Stennett H.L."/>
        </authorList>
    </citation>
    <scope>NUCLEOTIDE SEQUENCE</scope>
    <source>
        <strain evidence="2">28M1-20</strain>
    </source>
</reference>
<comment type="caution">
    <text evidence="2">The sequence shown here is derived from an EMBL/GenBank/DDBJ whole genome shotgun (WGS) entry which is preliminary data.</text>
</comment>
<dbReference type="RefSeq" id="WP_151500084.1">
    <property type="nucleotide sequence ID" value="NZ_JAGFVQ010000004.1"/>
</dbReference>
<dbReference type="InterPro" id="IPR050725">
    <property type="entry name" value="CysQ/Inositol_MonoPase"/>
</dbReference>
<sequence>MGSPPMIDGGFARWLASRAGQALTALRAEMGFADAGALRSAGDKVSHDLIRTELAKWRPADAVLSEEDEGSRLAWTAEATDEALSRLTADRVWIVDPLDGTREYAEEGRADWAVHVALWSRNASTPHGLVAGAVALPAQHRVLGTDHPPAYPPMTVEAATGGGARVIRLAASRSRPPVFLTDLAEDVGAHLVPMGSAGAKIAAVVTGEVDAYIHAGGQYEWDSAAPVAVATATGLHASRIDGSALKYNGADPRLPDLLVCRKDLASRLLAALQRHSG</sequence>
<evidence type="ECO:0000256" key="1">
    <source>
        <dbReference type="PIRSR" id="PIRSR600760-2"/>
    </source>
</evidence>
<dbReference type="Gene3D" id="3.40.190.80">
    <property type="match status" value="1"/>
</dbReference>
<dbReference type="GO" id="GO:0000103">
    <property type="term" value="P:sulfate assimilation"/>
    <property type="evidence" value="ECO:0007669"/>
    <property type="project" value="TreeGrafter"/>
</dbReference>
<name>A0AAW4JCQ8_9ACTN</name>
<feature type="binding site" evidence="1">
    <location>
        <position position="66"/>
    </location>
    <ligand>
        <name>Mg(2+)</name>
        <dbReference type="ChEBI" id="CHEBI:18420"/>
        <label>1</label>
        <note>catalytic</note>
    </ligand>
</feature>
<keyword evidence="1" id="KW-0479">Metal-binding</keyword>